<feature type="chain" id="PRO_5018175123" description="Lipoprotein" evidence="1">
    <location>
        <begin position="22"/>
        <end position="50"/>
    </location>
</feature>
<name>A0A3P5DLW7_ECOLX</name>
<gene>
    <name evidence="2" type="ORF">BANRA_01521</name>
</gene>
<keyword evidence="1" id="KW-0732">Signal</keyword>
<evidence type="ECO:0000313" key="2">
    <source>
        <dbReference type="EMBL" id="VCY82869.1"/>
    </source>
</evidence>
<dbReference type="Proteomes" id="UP000281521">
    <property type="component" value="Unassembled WGS sequence"/>
</dbReference>
<reference evidence="2 3" key="1">
    <citation type="submission" date="2018-10" db="EMBL/GenBank/DDBJ databases">
        <authorList>
            <person name="Noll B N."/>
        </authorList>
    </citation>
    <scope>NUCLEOTIDE SEQUENCE [LARGE SCALE GENOMIC DNA]</scope>
    <source>
        <strain evidence="2">Ecoli022</strain>
    </source>
</reference>
<evidence type="ECO:0000313" key="3">
    <source>
        <dbReference type="Proteomes" id="UP000281521"/>
    </source>
</evidence>
<sequence>MKKNSYLLSCLAIAVSSACHAEVLTYPDPLGSSQSDFGGTGLGDAANLLI</sequence>
<evidence type="ECO:0000256" key="1">
    <source>
        <dbReference type="SAM" id="SignalP"/>
    </source>
</evidence>
<dbReference type="AlphaFoldDB" id="A0A3P5DLW7"/>
<evidence type="ECO:0008006" key="4">
    <source>
        <dbReference type="Google" id="ProtNLM"/>
    </source>
</evidence>
<feature type="signal peptide" evidence="1">
    <location>
        <begin position="1"/>
        <end position="21"/>
    </location>
</feature>
<accession>A0A3P5DLW7</accession>
<organism evidence="2 3">
    <name type="scientific">Escherichia coli</name>
    <dbReference type="NCBI Taxonomy" id="562"/>
    <lineage>
        <taxon>Bacteria</taxon>
        <taxon>Pseudomonadati</taxon>
        <taxon>Pseudomonadota</taxon>
        <taxon>Gammaproteobacteria</taxon>
        <taxon>Enterobacterales</taxon>
        <taxon>Enterobacteriaceae</taxon>
        <taxon>Escherichia</taxon>
    </lineage>
</organism>
<proteinExistence type="predicted"/>
<dbReference type="PROSITE" id="PS51257">
    <property type="entry name" value="PROKAR_LIPOPROTEIN"/>
    <property type="match status" value="1"/>
</dbReference>
<protein>
    <recommendedName>
        <fullName evidence="4">Lipoprotein</fullName>
    </recommendedName>
</protein>
<dbReference type="EMBL" id="UWXJ01000001">
    <property type="protein sequence ID" value="VCY82869.1"/>
    <property type="molecule type" value="Genomic_DNA"/>
</dbReference>